<reference evidence="1" key="1">
    <citation type="submission" date="2019-12" db="EMBL/GenBank/DDBJ databases">
        <title>Clostridiaceae gen. nov. sp. nov., isolated from sediment in Xinjiang, China.</title>
        <authorList>
            <person name="Zhang R."/>
        </authorList>
    </citation>
    <scope>NUCLEOTIDE SEQUENCE</scope>
    <source>
        <strain evidence="1">D2Q-11</strain>
    </source>
</reference>
<dbReference type="AlphaFoldDB" id="A0A942UWC5"/>
<keyword evidence="2" id="KW-1185">Reference proteome</keyword>
<comment type="caution">
    <text evidence="1">The sequence shown here is derived from an EMBL/GenBank/DDBJ whole genome shotgun (WGS) entry which is preliminary data.</text>
</comment>
<dbReference type="EMBL" id="WSFT01000028">
    <property type="protein sequence ID" value="MBS4538024.1"/>
    <property type="molecule type" value="Genomic_DNA"/>
</dbReference>
<accession>A0A942UWC5</accession>
<sequence>MNVAGYVLTTTTVVKRYKVHMLTGKKYLVDTRSELKVKVYAQERKGYSLHRSFSFNLRHR</sequence>
<gene>
    <name evidence="1" type="ORF">GOQ27_06095</name>
</gene>
<proteinExistence type="predicted"/>
<organism evidence="1 2">
    <name type="scientific">Anaeromonas frigoriresistens</name>
    <dbReference type="NCBI Taxonomy" id="2683708"/>
    <lineage>
        <taxon>Bacteria</taxon>
        <taxon>Bacillati</taxon>
        <taxon>Bacillota</taxon>
        <taxon>Tissierellia</taxon>
        <taxon>Tissierellales</taxon>
        <taxon>Thermohalobacteraceae</taxon>
        <taxon>Anaeromonas</taxon>
    </lineage>
</organism>
<protein>
    <submittedName>
        <fullName evidence="1">Uncharacterized protein</fullName>
    </submittedName>
</protein>
<dbReference type="RefSeq" id="WP_203365952.1">
    <property type="nucleotide sequence ID" value="NZ_WSFT01000028.1"/>
</dbReference>
<name>A0A942UWC5_9FIRM</name>
<dbReference type="Proteomes" id="UP000724672">
    <property type="component" value="Unassembled WGS sequence"/>
</dbReference>
<evidence type="ECO:0000313" key="1">
    <source>
        <dbReference type="EMBL" id="MBS4538024.1"/>
    </source>
</evidence>
<evidence type="ECO:0000313" key="2">
    <source>
        <dbReference type="Proteomes" id="UP000724672"/>
    </source>
</evidence>